<dbReference type="Proteomes" id="UP001162131">
    <property type="component" value="Unassembled WGS sequence"/>
</dbReference>
<dbReference type="EMBL" id="CAJZBQ010000064">
    <property type="protein sequence ID" value="CAG9336103.1"/>
    <property type="molecule type" value="Genomic_DNA"/>
</dbReference>
<gene>
    <name evidence="2" type="ORF">BSTOLATCC_MIC65991</name>
</gene>
<feature type="chain" id="PRO_5043515913" evidence="1">
    <location>
        <begin position="21"/>
        <end position="93"/>
    </location>
</feature>
<evidence type="ECO:0000256" key="1">
    <source>
        <dbReference type="SAM" id="SignalP"/>
    </source>
</evidence>
<evidence type="ECO:0000313" key="2">
    <source>
        <dbReference type="EMBL" id="CAG9336103.1"/>
    </source>
</evidence>
<organism evidence="2 3">
    <name type="scientific">Blepharisma stoltei</name>
    <dbReference type="NCBI Taxonomy" id="1481888"/>
    <lineage>
        <taxon>Eukaryota</taxon>
        <taxon>Sar</taxon>
        <taxon>Alveolata</taxon>
        <taxon>Ciliophora</taxon>
        <taxon>Postciliodesmatophora</taxon>
        <taxon>Heterotrichea</taxon>
        <taxon>Heterotrichida</taxon>
        <taxon>Blepharismidae</taxon>
        <taxon>Blepharisma</taxon>
    </lineage>
</organism>
<dbReference type="AlphaFoldDB" id="A0AAU9KFN2"/>
<keyword evidence="1" id="KW-0732">Signal</keyword>
<keyword evidence="3" id="KW-1185">Reference proteome</keyword>
<comment type="caution">
    <text evidence="2">The sequence shown here is derived from an EMBL/GenBank/DDBJ whole genome shotgun (WGS) entry which is preliminary data.</text>
</comment>
<sequence>MINLILQQFIVILSFIFTQAKIILKICNPAPNGVCNIKPINYLIGKLLFGNLSFKSHAVSSNKLHFTLKAKISQDNAGFLWFTIGESSSPHWQ</sequence>
<feature type="signal peptide" evidence="1">
    <location>
        <begin position="1"/>
        <end position="20"/>
    </location>
</feature>
<protein>
    <submittedName>
        <fullName evidence="2">Uncharacterized protein</fullName>
    </submittedName>
</protein>
<accession>A0AAU9KFN2</accession>
<evidence type="ECO:0000313" key="3">
    <source>
        <dbReference type="Proteomes" id="UP001162131"/>
    </source>
</evidence>
<name>A0AAU9KFN2_9CILI</name>
<reference evidence="2" key="1">
    <citation type="submission" date="2021-09" db="EMBL/GenBank/DDBJ databases">
        <authorList>
            <consortium name="AG Swart"/>
            <person name="Singh M."/>
            <person name="Singh A."/>
            <person name="Seah K."/>
            <person name="Emmerich C."/>
        </authorList>
    </citation>
    <scope>NUCLEOTIDE SEQUENCE</scope>
    <source>
        <strain evidence="2">ATCC30299</strain>
    </source>
</reference>
<proteinExistence type="predicted"/>